<dbReference type="GO" id="GO:0032807">
    <property type="term" value="C:DNA ligase IV complex"/>
    <property type="evidence" value="ECO:0007669"/>
    <property type="project" value="TreeGrafter"/>
</dbReference>
<evidence type="ECO:0000256" key="4">
    <source>
        <dbReference type="ARBA" id="ARBA00023242"/>
    </source>
</evidence>
<feature type="domain" description="XRCC4 coiled-coil" evidence="8">
    <location>
        <begin position="135"/>
        <end position="178"/>
    </location>
</feature>
<dbReference type="Gene3D" id="1.20.5.370">
    <property type="match status" value="1"/>
</dbReference>
<accession>A0A2P6NT64</accession>
<dbReference type="GO" id="GO:0010165">
    <property type="term" value="P:response to X-ray"/>
    <property type="evidence" value="ECO:0007669"/>
    <property type="project" value="TreeGrafter"/>
</dbReference>
<dbReference type="InterPro" id="IPR038051">
    <property type="entry name" value="XRCC4-like_N_sf"/>
</dbReference>
<gene>
    <name evidence="9" type="ORF">PROFUN_04804</name>
</gene>
<dbReference type="GO" id="GO:0006303">
    <property type="term" value="P:double-strand break repair via nonhomologous end joining"/>
    <property type="evidence" value="ECO:0007669"/>
    <property type="project" value="TreeGrafter"/>
</dbReference>
<keyword evidence="5" id="KW-0175">Coiled coil</keyword>
<dbReference type="SUPFAM" id="SSF58022">
    <property type="entry name" value="XRCC4, C-terminal oligomerization domain"/>
    <property type="match status" value="1"/>
</dbReference>
<dbReference type="PANTHER" id="PTHR28559">
    <property type="entry name" value="DNA REPAIR PROTEIN XRCC4"/>
    <property type="match status" value="1"/>
</dbReference>
<dbReference type="InParanoid" id="A0A2P6NT64"/>
<feature type="compositionally biased region" description="Basic residues" evidence="6">
    <location>
        <begin position="340"/>
        <end position="349"/>
    </location>
</feature>
<feature type="coiled-coil region" evidence="5">
    <location>
        <begin position="163"/>
        <end position="190"/>
    </location>
</feature>
<dbReference type="GO" id="GO:0006310">
    <property type="term" value="P:DNA recombination"/>
    <property type="evidence" value="ECO:0007669"/>
    <property type="project" value="InterPro"/>
</dbReference>
<keyword evidence="10" id="KW-1185">Reference proteome</keyword>
<evidence type="ECO:0000256" key="1">
    <source>
        <dbReference type="ARBA" id="ARBA00004123"/>
    </source>
</evidence>
<evidence type="ECO:0000256" key="6">
    <source>
        <dbReference type="SAM" id="MobiDB-lite"/>
    </source>
</evidence>
<keyword evidence="4" id="KW-0539">Nucleus</keyword>
<dbReference type="STRING" id="1890364.A0A2P6NT64"/>
<keyword evidence="3" id="KW-0234">DNA repair</keyword>
<reference evidence="9 10" key="1">
    <citation type="journal article" date="2018" name="Genome Biol. Evol.">
        <title>Multiple Roots of Fruiting Body Formation in Amoebozoa.</title>
        <authorList>
            <person name="Hillmann F."/>
            <person name="Forbes G."/>
            <person name="Novohradska S."/>
            <person name="Ferling I."/>
            <person name="Riege K."/>
            <person name="Groth M."/>
            <person name="Westermann M."/>
            <person name="Marz M."/>
            <person name="Spaller T."/>
            <person name="Winckler T."/>
            <person name="Schaap P."/>
            <person name="Glockner G."/>
        </authorList>
    </citation>
    <scope>NUCLEOTIDE SEQUENCE [LARGE SCALE GENOMIC DNA]</scope>
    <source>
        <strain evidence="9 10">Jena</strain>
    </source>
</reference>
<name>A0A2P6NT64_9EUKA</name>
<evidence type="ECO:0000313" key="10">
    <source>
        <dbReference type="Proteomes" id="UP000241769"/>
    </source>
</evidence>
<comment type="subcellular location">
    <subcellularLocation>
        <location evidence="1">Nucleus</location>
    </subcellularLocation>
</comment>
<proteinExistence type="predicted"/>
<feature type="compositionally biased region" description="Acidic residues" evidence="6">
    <location>
        <begin position="354"/>
        <end position="363"/>
    </location>
</feature>
<dbReference type="Pfam" id="PF21924">
    <property type="entry name" value="XRCC4_CC"/>
    <property type="match status" value="1"/>
</dbReference>
<evidence type="ECO:0000313" key="9">
    <source>
        <dbReference type="EMBL" id="PRP87068.1"/>
    </source>
</evidence>
<dbReference type="Gene3D" id="2.170.210.10">
    <property type="entry name" value="DNA double-strand break repair and VJ recombination XRCC4, N-terminal"/>
    <property type="match status" value="1"/>
</dbReference>
<dbReference type="GO" id="GO:0005958">
    <property type="term" value="C:DNA-dependent protein kinase-DNA ligase 4 complex"/>
    <property type="evidence" value="ECO:0007669"/>
    <property type="project" value="TreeGrafter"/>
</dbReference>
<evidence type="ECO:0000256" key="3">
    <source>
        <dbReference type="ARBA" id="ARBA00023204"/>
    </source>
</evidence>
<evidence type="ECO:0000256" key="5">
    <source>
        <dbReference type="SAM" id="Coils"/>
    </source>
</evidence>
<dbReference type="InterPro" id="IPR053962">
    <property type="entry name" value="XRCC4_CC"/>
</dbReference>
<comment type="caution">
    <text evidence="9">The sequence shown here is derived from an EMBL/GenBank/DDBJ whole genome shotgun (WGS) entry which is preliminary data.</text>
</comment>
<dbReference type="Proteomes" id="UP000241769">
    <property type="component" value="Unassembled WGS sequence"/>
</dbReference>
<dbReference type="InterPro" id="IPR014751">
    <property type="entry name" value="XRCC4-like_C"/>
</dbReference>
<dbReference type="InterPro" id="IPR010585">
    <property type="entry name" value="DNA_repair_prot_XRCC4"/>
</dbReference>
<dbReference type="InterPro" id="IPR053961">
    <property type="entry name" value="XRCC4_N"/>
</dbReference>
<feature type="region of interest" description="Disordered" evidence="6">
    <location>
        <begin position="195"/>
        <end position="363"/>
    </location>
</feature>
<sequence>MTERVVSRFHFDGEIGLLYLHSEWNSANGGFQLHITDGHAMWTGRGMDASEYYQLVRSALTQQDHKEERFSYALSGFDPRGSKDFDFVWKIKIDDNSFGDMSFFVKGSVHLVRCSAGDQKKKLRQFLDWLIDRSTVLEKQRDEALARFELLTSDKASQERDLYNKFLLVLNEKKKKIEEMKTEIERLKKQGPVSFGREESAVLSRKYSSQMESRSMHPASDSEDEKATPSLTFNASLGGPSQNNELLGMDDTYKIEAAVRKRRRPIPPPSQPADDLDNERLRSPPKKMVRAPSGEIHEPVTPTKPQPPIHRLFRAAPISSIHDGPRSPGVITPTPQLHSPAKKLVRKKQKTDLDADDLFDLVQ</sequence>
<evidence type="ECO:0000259" key="7">
    <source>
        <dbReference type="Pfam" id="PF06632"/>
    </source>
</evidence>
<evidence type="ECO:0000256" key="2">
    <source>
        <dbReference type="ARBA" id="ARBA00022763"/>
    </source>
</evidence>
<feature type="compositionally biased region" description="Polar residues" evidence="6">
    <location>
        <begin position="229"/>
        <end position="245"/>
    </location>
</feature>
<dbReference type="EMBL" id="MDYQ01000023">
    <property type="protein sequence ID" value="PRP87068.1"/>
    <property type="molecule type" value="Genomic_DNA"/>
</dbReference>
<organism evidence="9 10">
    <name type="scientific">Planoprotostelium fungivorum</name>
    <dbReference type="NCBI Taxonomy" id="1890364"/>
    <lineage>
        <taxon>Eukaryota</taxon>
        <taxon>Amoebozoa</taxon>
        <taxon>Evosea</taxon>
        <taxon>Variosea</taxon>
        <taxon>Cavosteliida</taxon>
        <taxon>Cavosteliaceae</taxon>
        <taxon>Planoprotostelium</taxon>
    </lineage>
</organism>
<dbReference type="AlphaFoldDB" id="A0A2P6NT64"/>
<evidence type="ECO:0000259" key="8">
    <source>
        <dbReference type="Pfam" id="PF21924"/>
    </source>
</evidence>
<protein>
    <submittedName>
        <fullName evidence="9">DNA repair protein XRCC4-like</fullName>
    </submittedName>
</protein>
<dbReference type="GO" id="GO:0003677">
    <property type="term" value="F:DNA binding"/>
    <property type="evidence" value="ECO:0007669"/>
    <property type="project" value="InterPro"/>
</dbReference>
<dbReference type="PANTHER" id="PTHR28559:SF1">
    <property type="entry name" value="DNA REPAIR PROTEIN XRCC4"/>
    <property type="match status" value="1"/>
</dbReference>
<dbReference type="OrthoDB" id="21361at2759"/>
<feature type="domain" description="XRCC4 N-terminal" evidence="7">
    <location>
        <begin position="18"/>
        <end position="97"/>
    </location>
</feature>
<dbReference type="Pfam" id="PF06632">
    <property type="entry name" value="XRCC4"/>
    <property type="match status" value="1"/>
</dbReference>
<keyword evidence="2" id="KW-0227">DNA damage</keyword>